<proteinExistence type="predicted"/>
<feature type="signal peptide" evidence="1">
    <location>
        <begin position="1"/>
        <end position="27"/>
    </location>
</feature>
<sequence>MVLSKKTLISSIAAILVCLSLAAPSFANTSSKPVTGYGTLTGTLSGSNYITKVTQNPDSAQLSIKGSMQDRNGKTVVSTQEIKSPRGRTYFSGSWSSVPSNVYVIYGTHGVQGGSKYKAAAVYTYTHR</sequence>
<dbReference type="Proteomes" id="UP000823485">
    <property type="component" value="Unassembled WGS sequence"/>
</dbReference>
<dbReference type="RefSeq" id="WP_205177977.1">
    <property type="nucleotide sequence ID" value="NZ_JAFBFH010000001.1"/>
</dbReference>
<keyword evidence="3" id="KW-1185">Reference proteome</keyword>
<evidence type="ECO:0000313" key="2">
    <source>
        <dbReference type="EMBL" id="MBM7713264.1"/>
    </source>
</evidence>
<evidence type="ECO:0000256" key="1">
    <source>
        <dbReference type="SAM" id="SignalP"/>
    </source>
</evidence>
<organism evidence="2 3">
    <name type="scientific">Siminovitchia thermophila</name>
    <dbReference type="NCBI Taxonomy" id="1245522"/>
    <lineage>
        <taxon>Bacteria</taxon>
        <taxon>Bacillati</taxon>
        <taxon>Bacillota</taxon>
        <taxon>Bacilli</taxon>
        <taxon>Bacillales</taxon>
        <taxon>Bacillaceae</taxon>
        <taxon>Siminovitchia</taxon>
    </lineage>
</organism>
<gene>
    <name evidence="2" type="ORF">JOC94_000230</name>
</gene>
<comment type="caution">
    <text evidence="2">The sequence shown here is derived from an EMBL/GenBank/DDBJ whole genome shotgun (WGS) entry which is preliminary data.</text>
</comment>
<keyword evidence="1" id="KW-0732">Signal</keyword>
<feature type="chain" id="PRO_5045363086" evidence="1">
    <location>
        <begin position="28"/>
        <end position="128"/>
    </location>
</feature>
<name>A0ABS2R122_9BACI</name>
<accession>A0ABS2R122</accession>
<evidence type="ECO:0000313" key="3">
    <source>
        <dbReference type="Proteomes" id="UP000823485"/>
    </source>
</evidence>
<reference evidence="2 3" key="1">
    <citation type="submission" date="2021-01" db="EMBL/GenBank/DDBJ databases">
        <title>Genomic Encyclopedia of Type Strains, Phase IV (KMG-IV): sequencing the most valuable type-strain genomes for metagenomic binning, comparative biology and taxonomic classification.</title>
        <authorList>
            <person name="Goeker M."/>
        </authorList>
    </citation>
    <scope>NUCLEOTIDE SEQUENCE [LARGE SCALE GENOMIC DNA]</scope>
    <source>
        <strain evidence="2 3">DSM 105453</strain>
    </source>
</reference>
<dbReference type="EMBL" id="JAFBFH010000001">
    <property type="protein sequence ID" value="MBM7713264.1"/>
    <property type="molecule type" value="Genomic_DNA"/>
</dbReference>
<protein>
    <submittedName>
        <fullName evidence="2">Uncharacterized protein</fullName>
    </submittedName>
</protein>